<organism evidence="3 4">
    <name type="scientific">Nocardiopsis endophytica</name>
    <dbReference type="NCBI Taxonomy" id="3018445"/>
    <lineage>
        <taxon>Bacteria</taxon>
        <taxon>Bacillati</taxon>
        <taxon>Actinomycetota</taxon>
        <taxon>Actinomycetes</taxon>
        <taxon>Streptosporangiales</taxon>
        <taxon>Nocardiopsidaceae</taxon>
        <taxon>Nocardiopsis</taxon>
    </lineage>
</organism>
<name>A0ABT4UA50_9ACTN</name>
<dbReference type="InterPro" id="IPR051267">
    <property type="entry name" value="STEAP_metalloreductase"/>
</dbReference>
<protein>
    <submittedName>
        <fullName evidence="3">NAD(P)-binding domain-containing protein</fullName>
    </submittedName>
</protein>
<evidence type="ECO:0000256" key="1">
    <source>
        <dbReference type="ARBA" id="ARBA00023002"/>
    </source>
</evidence>
<evidence type="ECO:0000259" key="2">
    <source>
        <dbReference type="Pfam" id="PF03807"/>
    </source>
</evidence>
<keyword evidence="1" id="KW-0560">Oxidoreductase</keyword>
<dbReference type="SUPFAM" id="SSF51735">
    <property type="entry name" value="NAD(P)-binding Rossmann-fold domains"/>
    <property type="match status" value="1"/>
</dbReference>
<feature type="domain" description="Pyrroline-5-carboxylate reductase catalytic N-terminal" evidence="2">
    <location>
        <begin position="2"/>
        <end position="95"/>
    </location>
</feature>
<dbReference type="EMBL" id="JAQFWQ010000092">
    <property type="protein sequence ID" value="MDA2813826.1"/>
    <property type="molecule type" value="Genomic_DNA"/>
</dbReference>
<evidence type="ECO:0000313" key="3">
    <source>
        <dbReference type="EMBL" id="MDA2813826.1"/>
    </source>
</evidence>
<keyword evidence="4" id="KW-1185">Reference proteome</keyword>
<accession>A0ABT4UA50</accession>
<evidence type="ECO:0000313" key="4">
    <source>
        <dbReference type="Proteomes" id="UP001527866"/>
    </source>
</evidence>
<sequence>MRIGVLGTGNMAAALGAAWAQAGHGIAVGGRSTGKARALADRLGGGARGVTMQEAATDKDAVLLAVPWAAVEDVLGGVGAGDGSLRGTALIDPVNAVDHGVGVVQVGGGGSAAQRIAALAPGAHVVKAFHLFPSAVWEAAQETAPPVVAMCGDDAGALDAVGALVRDAGGVPAVLGPLSRARQLEEVAGVAAALHLSGVDPSAALPSTAGTAGAA</sequence>
<dbReference type="Pfam" id="PF03807">
    <property type="entry name" value="F420_oxidored"/>
    <property type="match status" value="1"/>
</dbReference>
<dbReference type="Gene3D" id="3.40.50.720">
    <property type="entry name" value="NAD(P)-binding Rossmann-like Domain"/>
    <property type="match status" value="1"/>
</dbReference>
<gene>
    <name evidence="3" type="ORF">O4J56_24485</name>
</gene>
<dbReference type="InterPro" id="IPR028939">
    <property type="entry name" value="P5C_Rdtase_cat_N"/>
</dbReference>
<dbReference type="Proteomes" id="UP001527866">
    <property type="component" value="Unassembled WGS sequence"/>
</dbReference>
<dbReference type="PANTHER" id="PTHR14239:SF10">
    <property type="entry name" value="REDUCTASE"/>
    <property type="match status" value="1"/>
</dbReference>
<proteinExistence type="predicted"/>
<dbReference type="RefSeq" id="WP_270689003.1">
    <property type="nucleotide sequence ID" value="NZ_JAQFWQ010000092.1"/>
</dbReference>
<comment type="caution">
    <text evidence="3">The sequence shown here is derived from an EMBL/GenBank/DDBJ whole genome shotgun (WGS) entry which is preliminary data.</text>
</comment>
<reference evidence="3 4" key="1">
    <citation type="submission" date="2023-01" db="EMBL/GenBank/DDBJ databases">
        <title>Draft genome sequence of Nocardiopsis sp. RSe5-2 isolated from halophytes.</title>
        <authorList>
            <person name="Duangmal K."/>
            <person name="Chantavorakit T."/>
        </authorList>
    </citation>
    <scope>NUCLEOTIDE SEQUENCE [LARGE SCALE GENOMIC DNA]</scope>
    <source>
        <strain evidence="3 4">RSe5-2</strain>
    </source>
</reference>
<dbReference type="InterPro" id="IPR036291">
    <property type="entry name" value="NAD(P)-bd_dom_sf"/>
</dbReference>
<dbReference type="PANTHER" id="PTHR14239">
    <property type="entry name" value="DUDULIN-RELATED"/>
    <property type="match status" value="1"/>
</dbReference>